<accession>A0A1B6LD22</accession>
<proteinExistence type="predicted"/>
<dbReference type="EMBL" id="GEBQ01018365">
    <property type="protein sequence ID" value="JAT21612.1"/>
    <property type="molecule type" value="Transcribed_RNA"/>
</dbReference>
<feature type="region of interest" description="Disordered" evidence="2">
    <location>
        <begin position="36"/>
        <end position="98"/>
    </location>
</feature>
<evidence type="ECO:0000313" key="4">
    <source>
        <dbReference type="EMBL" id="JAT21612.1"/>
    </source>
</evidence>
<feature type="chain" id="PRO_5008587302" description="CCDC66 domain-containing protein" evidence="3">
    <location>
        <begin position="17"/>
        <end position="308"/>
    </location>
</feature>
<sequence length="308" mass="35748">YNYFIILVVFHRITHALFNMSCTGREVVQDKRCAVDQDGRGTGNIGPPGKNQSRPMDDLHTLSLRNRNVEKPPNTIIREKDNSTRNKSTNSSRKTDAENELEYLLVTQDIEREEERLQQQFKIKEMERECERMELENQLKELERKKLIKLKEKEVRKSISGSNNGSILSNLSVPSSRQRTMDWVSNHEPQRTVVDSLLLGNMDTNELYACGDEQLQIDNLHNQQQRQGNLKKQQTLDERTAENPHLNICKEIHSTSKVSSAISPYLSNRKVPITKNNNMDLNFKTLLSRQLLTQEQPRFDGNPLEWPH</sequence>
<organism evidence="4">
    <name type="scientific">Graphocephala atropunctata</name>
    <dbReference type="NCBI Taxonomy" id="36148"/>
    <lineage>
        <taxon>Eukaryota</taxon>
        <taxon>Metazoa</taxon>
        <taxon>Ecdysozoa</taxon>
        <taxon>Arthropoda</taxon>
        <taxon>Hexapoda</taxon>
        <taxon>Insecta</taxon>
        <taxon>Pterygota</taxon>
        <taxon>Neoptera</taxon>
        <taxon>Paraneoptera</taxon>
        <taxon>Hemiptera</taxon>
        <taxon>Auchenorrhyncha</taxon>
        <taxon>Membracoidea</taxon>
        <taxon>Cicadellidae</taxon>
        <taxon>Cicadellinae</taxon>
        <taxon>Cicadellini</taxon>
        <taxon>Graphocephala</taxon>
    </lineage>
</organism>
<reference evidence="4" key="1">
    <citation type="submission" date="2015-11" db="EMBL/GenBank/DDBJ databases">
        <title>De novo transcriptome assembly of four potential Pierce s Disease insect vectors from Arizona vineyards.</title>
        <authorList>
            <person name="Tassone E.E."/>
        </authorList>
    </citation>
    <scope>NUCLEOTIDE SEQUENCE</scope>
</reference>
<dbReference type="AlphaFoldDB" id="A0A1B6LD22"/>
<feature type="non-terminal residue" evidence="4">
    <location>
        <position position="308"/>
    </location>
</feature>
<feature type="coiled-coil region" evidence="1">
    <location>
        <begin position="107"/>
        <end position="152"/>
    </location>
</feature>
<keyword evidence="3" id="KW-0732">Signal</keyword>
<keyword evidence="1" id="KW-0175">Coiled coil</keyword>
<evidence type="ECO:0000256" key="1">
    <source>
        <dbReference type="SAM" id="Coils"/>
    </source>
</evidence>
<evidence type="ECO:0000256" key="2">
    <source>
        <dbReference type="SAM" id="MobiDB-lite"/>
    </source>
</evidence>
<feature type="non-terminal residue" evidence="4">
    <location>
        <position position="1"/>
    </location>
</feature>
<evidence type="ECO:0008006" key="5">
    <source>
        <dbReference type="Google" id="ProtNLM"/>
    </source>
</evidence>
<protein>
    <recommendedName>
        <fullName evidence="5">CCDC66 domain-containing protein</fullName>
    </recommendedName>
</protein>
<gene>
    <name evidence="4" type="ORF">g.25624</name>
</gene>
<evidence type="ECO:0000256" key="3">
    <source>
        <dbReference type="SAM" id="SignalP"/>
    </source>
</evidence>
<name>A0A1B6LD22_9HEMI</name>
<feature type="signal peptide" evidence="3">
    <location>
        <begin position="1"/>
        <end position="16"/>
    </location>
</feature>